<evidence type="ECO:0000313" key="1">
    <source>
        <dbReference type="EMBL" id="MBD2799019.1"/>
    </source>
</evidence>
<dbReference type="RefSeq" id="WP_323868193.1">
    <property type="nucleotide sequence ID" value="NZ_JACXBF010000029.1"/>
</dbReference>
<proteinExistence type="predicted"/>
<dbReference type="AlphaFoldDB" id="A0AAW3YPU3"/>
<comment type="caution">
    <text evidence="1">The sequence shown here is derived from an EMBL/GenBank/DDBJ whole genome shotgun (WGS) entry which is preliminary data.</text>
</comment>
<dbReference type="Proteomes" id="UP001193920">
    <property type="component" value="Unassembled WGS sequence"/>
</dbReference>
<accession>A0AAW3YPU3</accession>
<name>A0AAW3YPU3_9GAMM</name>
<reference evidence="1" key="1">
    <citation type="submission" date="2020-09" db="EMBL/GenBank/DDBJ databases">
        <authorList>
            <person name="Palma L."/>
            <person name="Caballero P."/>
            <person name="Berry C."/>
            <person name="Del Valle E."/>
        </authorList>
    </citation>
    <scope>NUCLEOTIDE SEQUENCE</scope>
    <source>
        <strain evidence="1">M</strain>
    </source>
</reference>
<dbReference type="EMBL" id="JACXBF010000029">
    <property type="protein sequence ID" value="MBD2799019.1"/>
    <property type="molecule type" value="Genomic_DNA"/>
</dbReference>
<sequence>MSDIRNIINVDNNFGCKYKVNLFNQESENKLFPLFPDHVTVSPGNDSSTGGMWTPWCDSQQSIDAGHYIKVTFSQKGASDIVNYIFQHGRYVYFTDDSKQFDNKQIMSGDSDKGKGEYKLEIRTNGELPLMVLNKY</sequence>
<organism evidence="1">
    <name type="scientific">Xenorhabdus szentirmaii</name>
    <dbReference type="NCBI Taxonomy" id="290112"/>
    <lineage>
        <taxon>Bacteria</taxon>
        <taxon>Pseudomonadati</taxon>
        <taxon>Pseudomonadota</taxon>
        <taxon>Gammaproteobacteria</taxon>
        <taxon>Enterobacterales</taxon>
        <taxon>Morganellaceae</taxon>
        <taxon>Xenorhabdus</taxon>
    </lineage>
</organism>
<reference evidence="1" key="2">
    <citation type="journal article" date="2024" name="Toxins">
        <title>Genome Sequence Analysis of Native Xenorhabdus Strains Isolated from Entomopathogenic Nematodes in Argentina.</title>
        <authorList>
            <person name="Palma L."/>
            <person name="Frizzo L."/>
            <person name="Kaiser S."/>
            <person name="Berry C."/>
            <person name="Caballero P."/>
            <person name="Bode H.B."/>
            <person name="Del Valle E.E."/>
        </authorList>
    </citation>
    <scope>NUCLEOTIDE SEQUENCE</scope>
    <source>
        <strain evidence="1">M</strain>
    </source>
</reference>
<protein>
    <submittedName>
        <fullName evidence="1">Uncharacterized protein</fullName>
    </submittedName>
</protein>
<gene>
    <name evidence="1" type="ORF">ID854_00715</name>
</gene>